<keyword evidence="3" id="KW-0472">Membrane</keyword>
<dbReference type="PROSITE" id="PS00361">
    <property type="entry name" value="RIBOSOMAL_S10"/>
    <property type="match status" value="1"/>
</dbReference>
<dbReference type="InterPro" id="IPR036838">
    <property type="entry name" value="Ribosomal_uS10_dom_sf"/>
</dbReference>
<evidence type="ECO:0000313" key="5">
    <source>
        <dbReference type="EMBL" id="RYR02698.1"/>
    </source>
</evidence>
<feature type="transmembrane region" description="Helical" evidence="3">
    <location>
        <begin position="131"/>
        <end position="159"/>
    </location>
</feature>
<proteinExistence type="predicted"/>
<gene>
    <name evidence="5" type="ORF">Ahy_B06g081494</name>
</gene>
<dbReference type="SUPFAM" id="SSF54999">
    <property type="entry name" value="Ribosomal protein S10"/>
    <property type="match status" value="1"/>
</dbReference>
<evidence type="ECO:0000259" key="4">
    <source>
        <dbReference type="Pfam" id="PF00338"/>
    </source>
</evidence>
<organism evidence="5 6">
    <name type="scientific">Arachis hypogaea</name>
    <name type="common">Peanut</name>
    <dbReference type="NCBI Taxonomy" id="3818"/>
    <lineage>
        <taxon>Eukaryota</taxon>
        <taxon>Viridiplantae</taxon>
        <taxon>Streptophyta</taxon>
        <taxon>Embryophyta</taxon>
        <taxon>Tracheophyta</taxon>
        <taxon>Spermatophyta</taxon>
        <taxon>Magnoliopsida</taxon>
        <taxon>eudicotyledons</taxon>
        <taxon>Gunneridae</taxon>
        <taxon>Pentapetalae</taxon>
        <taxon>rosids</taxon>
        <taxon>fabids</taxon>
        <taxon>Fabales</taxon>
        <taxon>Fabaceae</taxon>
        <taxon>Papilionoideae</taxon>
        <taxon>50 kb inversion clade</taxon>
        <taxon>dalbergioids sensu lato</taxon>
        <taxon>Dalbergieae</taxon>
        <taxon>Pterocarpus clade</taxon>
        <taxon>Arachis</taxon>
    </lineage>
</organism>
<dbReference type="GO" id="GO:0003735">
    <property type="term" value="F:structural constituent of ribosome"/>
    <property type="evidence" value="ECO:0007669"/>
    <property type="project" value="InterPro"/>
</dbReference>
<accession>A0A444YLC8</accession>
<dbReference type="AlphaFoldDB" id="A0A444YLC8"/>
<dbReference type="InterPro" id="IPR027486">
    <property type="entry name" value="Ribosomal_uS10_dom"/>
</dbReference>
<evidence type="ECO:0000313" key="6">
    <source>
        <dbReference type="Proteomes" id="UP000289738"/>
    </source>
</evidence>
<evidence type="ECO:0000256" key="1">
    <source>
        <dbReference type="ARBA" id="ARBA00022980"/>
    </source>
</evidence>
<dbReference type="InterPro" id="IPR018268">
    <property type="entry name" value="Ribosomal_uS10_CS"/>
</dbReference>
<keyword evidence="3" id="KW-1133">Transmembrane helix</keyword>
<evidence type="ECO:0000256" key="2">
    <source>
        <dbReference type="ARBA" id="ARBA00023274"/>
    </source>
</evidence>
<dbReference type="GO" id="GO:1990904">
    <property type="term" value="C:ribonucleoprotein complex"/>
    <property type="evidence" value="ECO:0007669"/>
    <property type="project" value="UniProtKB-KW"/>
</dbReference>
<protein>
    <recommendedName>
        <fullName evidence="4">Small ribosomal subunit protein uS10 domain-containing protein</fullName>
    </recommendedName>
</protein>
<dbReference type="STRING" id="3818.A0A444YLC8"/>
<dbReference type="GO" id="GO:0005840">
    <property type="term" value="C:ribosome"/>
    <property type="evidence" value="ECO:0007669"/>
    <property type="project" value="UniProtKB-KW"/>
</dbReference>
<dbReference type="GO" id="GO:0006412">
    <property type="term" value="P:translation"/>
    <property type="evidence" value="ECO:0007669"/>
    <property type="project" value="InterPro"/>
</dbReference>
<dbReference type="Gene3D" id="3.30.70.600">
    <property type="entry name" value="Ribosomal protein S10 domain"/>
    <property type="match status" value="1"/>
</dbReference>
<dbReference type="GO" id="GO:0003723">
    <property type="term" value="F:RNA binding"/>
    <property type="evidence" value="ECO:0007669"/>
    <property type="project" value="InterPro"/>
</dbReference>
<dbReference type="Proteomes" id="UP000289738">
    <property type="component" value="Chromosome B06"/>
</dbReference>
<keyword evidence="1" id="KW-0689">Ribosomal protein</keyword>
<name>A0A444YLC8_ARAHY</name>
<keyword evidence="2" id="KW-0687">Ribonucleoprotein</keyword>
<reference evidence="5 6" key="1">
    <citation type="submission" date="2019-01" db="EMBL/GenBank/DDBJ databases">
        <title>Sequencing of cultivated peanut Arachis hypogaea provides insights into genome evolution and oil improvement.</title>
        <authorList>
            <person name="Chen X."/>
        </authorList>
    </citation>
    <scope>NUCLEOTIDE SEQUENCE [LARGE SCALE GENOMIC DNA]</scope>
    <source>
        <strain evidence="6">cv. Fuhuasheng</strain>
        <tissue evidence="5">Leaves</tissue>
    </source>
</reference>
<dbReference type="EMBL" id="SDMP01000016">
    <property type="protein sequence ID" value="RYR02698.1"/>
    <property type="molecule type" value="Genomic_DNA"/>
</dbReference>
<comment type="caution">
    <text evidence="5">The sequence shown here is derived from an EMBL/GenBank/DDBJ whole genome shotgun (WGS) entry which is preliminary data.</text>
</comment>
<feature type="domain" description="Small ribosomal subunit protein uS10" evidence="4">
    <location>
        <begin position="155"/>
        <end position="188"/>
    </location>
</feature>
<evidence type="ECO:0000256" key="3">
    <source>
        <dbReference type="SAM" id="Phobius"/>
    </source>
</evidence>
<keyword evidence="3" id="KW-0812">Transmembrane</keyword>
<sequence>MLVNHFVQLKFIWDAEHNLMIRKIYDHQAVKHFQQLMSDIRKGCDHLTSWIPPAIKKELEAYFTHDEAFKQTNLANRLCPDHRTDLHEDKEQTDREATLAETFKYTLILKANKERFTDERSTSASGSSATAASVVACIPFILFLPLLVTLLSSSVCVFAKDKRLRVKGPVRMPTKVLHITTKKSPCSEGCQLRFA</sequence>
<dbReference type="Pfam" id="PF00338">
    <property type="entry name" value="Ribosomal_S10"/>
    <property type="match status" value="1"/>
</dbReference>
<keyword evidence="6" id="KW-1185">Reference proteome</keyword>